<organism evidence="4 5">
    <name type="scientific">Macrosiphum euphorbiae</name>
    <name type="common">potato aphid</name>
    <dbReference type="NCBI Taxonomy" id="13131"/>
    <lineage>
        <taxon>Eukaryota</taxon>
        <taxon>Metazoa</taxon>
        <taxon>Ecdysozoa</taxon>
        <taxon>Arthropoda</taxon>
        <taxon>Hexapoda</taxon>
        <taxon>Insecta</taxon>
        <taxon>Pterygota</taxon>
        <taxon>Neoptera</taxon>
        <taxon>Paraneoptera</taxon>
        <taxon>Hemiptera</taxon>
        <taxon>Sternorrhyncha</taxon>
        <taxon>Aphidomorpha</taxon>
        <taxon>Aphidoidea</taxon>
        <taxon>Aphididae</taxon>
        <taxon>Macrosiphini</taxon>
        <taxon>Macrosiphum</taxon>
    </lineage>
</organism>
<evidence type="ECO:0000259" key="3">
    <source>
        <dbReference type="Pfam" id="PF13359"/>
    </source>
</evidence>
<evidence type="ECO:0000313" key="5">
    <source>
        <dbReference type="Proteomes" id="UP001160148"/>
    </source>
</evidence>
<dbReference type="Proteomes" id="UP001160148">
    <property type="component" value="Unassembled WGS sequence"/>
</dbReference>
<sequence>MNYDNIGDGAYSIRDWLLVPYKNYGNLTDTQIKFNKMLCGTRVLIENSFGLLKSRLRQLLQVDIHDVDKITKFIISCCVLHNMCIDMEDYIELDNEILLTLAAEPNVYSIDSDTVLRKKGEAKREALKNSLQYFQCYTSDE</sequence>
<dbReference type="InterPro" id="IPR027806">
    <property type="entry name" value="HARBI1_dom"/>
</dbReference>
<keyword evidence="5" id="KW-1185">Reference proteome</keyword>
<protein>
    <recommendedName>
        <fullName evidence="3">DDE Tnp4 domain-containing protein</fullName>
    </recommendedName>
</protein>
<proteinExistence type="predicted"/>
<dbReference type="GO" id="GO:0046872">
    <property type="term" value="F:metal ion binding"/>
    <property type="evidence" value="ECO:0007669"/>
    <property type="project" value="UniProtKB-KW"/>
</dbReference>
<gene>
    <name evidence="4" type="ORF">MEUPH1_LOCUS15116</name>
</gene>
<comment type="cofactor">
    <cofactor evidence="1">
        <name>a divalent metal cation</name>
        <dbReference type="ChEBI" id="CHEBI:60240"/>
    </cofactor>
</comment>
<keyword evidence="2" id="KW-0479">Metal-binding</keyword>
<dbReference type="EMBL" id="CARXXK010000002">
    <property type="protein sequence ID" value="CAI6359735.1"/>
    <property type="molecule type" value="Genomic_DNA"/>
</dbReference>
<evidence type="ECO:0000256" key="1">
    <source>
        <dbReference type="ARBA" id="ARBA00001968"/>
    </source>
</evidence>
<evidence type="ECO:0000256" key="2">
    <source>
        <dbReference type="ARBA" id="ARBA00022723"/>
    </source>
</evidence>
<feature type="domain" description="DDE Tnp4" evidence="3">
    <location>
        <begin position="6"/>
        <end position="82"/>
    </location>
</feature>
<dbReference type="AlphaFoldDB" id="A0AAV0WUL9"/>
<name>A0AAV0WUL9_9HEMI</name>
<evidence type="ECO:0000313" key="4">
    <source>
        <dbReference type="EMBL" id="CAI6359735.1"/>
    </source>
</evidence>
<dbReference type="Pfam" id="PF13359">
    <property type="entry name" value="DDE_Tnp_4"/>
    <property type="match status" value="1"/>
</dbReference>
<comment type="caution">
    <text evidence="4">The sequence shown here is derived from an EMBL/GenBank/DDBJ whole genome shotgun (WGS) entry which is preliminary data.</text>
</comment>
<reference evidence="4 5" key="1">
    <citation type="submission" date="2023-01" db="EMBL/GenBank/DDBJ databases">
        <authorList>
            <person name="Whitehead M."/>
        </authorList>
    </citation>
    <scope>NUCLEOTIDE SEQUENCE [LARGE SCALE GENOMIC DNA]</scope>
</reference>
<accession>A0AAV0WUL9</accession>